<comment type="caution">
    <text evidence="1">The sequence shown here is derived from an EMBL/GenBank/DDBJ whole genome shotgun (WGS) entry which is preliminary data.</text>
</comment>
<name>A0ABD0VN69_DENTH</name>
<sequence>FKKLDMREERIQRIQNYILKINGKAGSHNSIYFLLNFRKELTLRAIFWSLFIVEDCFKQDIAVESKGLSGDTLNCTILHT</sequence>
<proteinExistence type="predicted"/>
<protein>
    <submittedName>
        <fullName evidence="1">Uncharacterized protein</fullName>
    </submittedName>
</protein>
<evidence type="ECO:0000313" key="2">
    <source>
        <dbReference type="Proteomes" id="UP001552299"/>
    </source>
</evidence>
<accession>A0ABD0VN69</accession>
<keyword evidence="2" id="KW-1185">Reference proteome</keyword>
<organism evidence="1 2">
    <name type="scientific">Dendrobium thyrsiflorum</name>
    <name type="common">Pinecone-like raceme dendrobium</name>
    <name type="synonym">Orchid</name>
    <dbReference type="NCBI Taxonomy" id="117978"/>
    <lineage>
        <taxon>Eukaryota</taxon>
        <taxon>Viridiplantae</taxon>
        <taxon>Streptophyta</taxon>
        <taxon>Embryophyta</taxon>
        <taxon>Tracheophyta</taxon>
        <taxon>Spermatophyta</taxon>
        <taxon>Magnoliopsida</taxon>
        <taxon>Liliopsida</taxon>
        <taxon>Asparagales</taxon>
        <taxon>Orchidaceae</taxon>
        <taxon>Epidendroideae</taxon>
        <taxon>Malaxideae</taxon>
        <taxon>Dendrobiinae</taxon>
        <taxon>Dendrobium</taxon>
    </lineage>
</organism>
<dbReference type="Proteomes" id="UP001552299">
    <property type="component" value="Unassembled WGS sequence"/>
</dbReference>
<dbReference type="EMBL" id="JANQDX010000003">
    <property type="protein sequence ID" value="KAL0926544.1"/>
    <property type="molecule type" value="Genomic_DNA"/>
</dbReference>
<evidence type="ECO:0000313" key="1">
    <source>
        <dbReference type="EMBL" id="KAL0926544.1"/>
    </source>
</evidence>
<gene>
    <name evidence="1" type="ORF">M5K25_002782</name>
</gene>
<reference evidence="1 2" key="1">
    <citation type="journal article" date="2024" name="Plant Biotechnol. J.">
        <title>Dendrobium thyrsiflorum genome and its molecular insights into genes involved in important horticultural traits.</title>
        <authorList>
            <person name="Chen B."/>
            <person name="Wang J.Y."/>
            <person name="Zheng P.J."/>
            <person name="Li K.L."/>
            <person name="Liang Y.M."/>
            <person name="Chen X.F."/>
            <person name="Zhang C."/>
            <person name="Zhao X."/>
            <person name="He X."/>
            <person name="Zhang G.Q."/>
            <person name="Liu Z.J."/>
            <person name="Xu Q."/>
        </authorList>
    </citation>
    <scope>NUCLEOTIDE SEQUENCE [LARGE SCALE GENOMIC DNA]</scope>
    <source>
        <strain evidence="1">GZMU011</strain>
    </source>
</reference>
<dbReference type="AlphaFoldDB" id="A0ABD0VN69"/>
<feature type="non-terminal residue" evidence="1">
    <location>
        <position position="1"/>
    </location>
</feature>